<evidence type="ECO:0000256" key="1">
    <source>
        <dbReference type="SAM" id="MobiDB-lite"/>
    </source>
</evidence>
<feature type="compositionally biased region" description="Basic and acidic residues" evidence="1">
    <location>
        <begin position="49"/>
        <end position="59"/>
    </location>
</feature>
<name>A0A0K3CDS3_RHOTO</name>
<feature type="compositionally biased region" description="Low complexity" evidence="1">
    <location>
        <begin position="1"/>
        <end position="21"/>
    </location>
</feature>
<gene>
    <name evidence="2" type="primary">FGENESH: predicted gene_5.153</name>
    <name evidence="2" type="ORF">BN2166_0026080</name>
</gene>
<protein>
    <submittedName>
        <fullName evidence="2">BY PROTMAP: gi|342320876|gb|EGU12814.1| Proteophosphoglycan ppg4 [Rhodotorula glutinis ATCC 204091]</fullName>
    </submittedName>
</protein>
<reference evidence="2 3" key="1">
    <citation type="submission" date="2015-07" db="EMBL/GenBank/DDBJ databases">
        <authorList>
            <person name="Cajimat M.N.B."/>
            <person name="Milazzo M.L."/>
            <person name="Fulhorst C.F."/>
        </authorList>
    </citation>
    <scope>NUCLEOTIDE SEQUENCE [LARGE SCALE GENOMIC DNA]</scope>
    <source>
        <strain evidence="2">Single colony</strain>
    </source>
</reference>
<feature type="compositionally biased region" description="Acidic residues" evidence="1">
    <location>
        <begin position="402"/>
        <end position="416"/>
    </location>
</feature>
<sequence>METFATASDTTATSAPLPSTSQAQSTSPALLAHSPKVPLDQFGAMQIKESSDRSDEPAEAKQPTTGRETKWDEEDEVWRCWDCFWEVEHGECVYCGTTYERSEETVAREEELFADSEQLEPILPKSRPPSPWLPEAFLAAAKEPLSKEDQLKFLLARGATTEMIERYDLEYSPLYGIIATADDELEEFFFPDGFELAQYERSPQEIAKLREEDENFFPREPFPMQKPDDKRPWRIHLGDWIDLSPLDTCGSDFVFNAAESLLWQSDHGRAATVVEQFGPYGQDGQQFVTRKLDKEDEEIMTLSEFGAKWPSTDHLYDAHELDILCIPVKCDGNYEPLLLAEAKKSEEETEELNATTEELWAGSEIEQEEDDESEAHASGGDISMQVEEEHGGEAEQLATERMEDEPEEPGEIFEFA</sequence>
<dbReference type="AlphaFoldDB" id="A0A0K3CDS3"/>
<feature type="region of interest" description="Disordered" evidence="1">
    <location>
        <begin position="344"/>
        <end position="416"/>
    </location>
</feature>
<feature type="compositionally biased region" description="Basic and acidic residues" evidence="1">
    <location>
        <begin position="387"/>
        <end position="401"/>
    </location>
</feature>
<accession>A0A0K3CDS3</accession>
<organism evidence="2 3">
    <name type="scientific">Rhodotorula toruloides</name>
    <name type="common">Yeast</name>
    <name type="synonym">Rhodosporidium toruloides</name>
    <dbReference type="NCBI Taxonomy" id="5286"/>
    <lineage>
        <taxon>Eukaryota</taxon>
        <taxon>Fungi</taxon>
        <taxon>Dikarya</taxon>
        <taxon>Basidiomycota</taxon>
        <taxon>Pucciniomycotina</taxon>
        <taxon>Microbotryomycetes</taxon>
        <taxon>Sporidiobolales</taxon>
        <taxon>Sporidiobolaceae</taxon>
        <taxon>Rhodotorula</taxon>
    </lineage>
</organism>
<proteinExistence type="predicted"/>
<evidence type="ECO:0000313" key="2">
    <source>
        <dbReference type="EMBL" id="CTR06747.1"/>
    </source>
</evidence>
<dbReference type="Proteomes" id="UP000199069">
    <property type="component" value="Unassembled WGS sequence"/>
</dbReference>
<dbReference type="EMBL" id="CWKI01000005">
    <property type="protein sequence ID" value="CTR06747.1"/>
    <property type="molecule type" value="Genomic_DNA"/>
</dbReference>
<feature type="region of interest" description="Disordered" evidence="1">
    <location>
        <begin position="1"/>
        <end position="71"/>
    </location>
</feature>
<evidence type="ECO:0000313" key="3">
    <source>
        <dbReference type="Proteomes" id="UP000199069"/>
    </source>
</evidence>
<keyword evidence="3" id="KW-1185">Reference proteome</keyword>